<feature type="region of interest" description="Disordered" evidence="2">
    <location>
        <begin position="535"/>
        <end position="570"/>
    </location>
</feature>
<accession>A0A1X2GF11</accession>
<gene>
    <name evidence="3" type="ORF">DM01DRAFT_267415</name>
</gene>
<dbReference type="Gene3D" id="1.25.40.60">
    <property type="match status" value="1"/>
</dbReference>
<evidence type="ECO:0000256" key="2">
    <source>
        <dbReference type="SAM" id="MobiDB-lite"/>
    </source>
</evidence>
<name>A0A1X2GF11_9FUNG</name>
<comment type="similarity">
    <text evidence="1">Belongs to the STXBP/unc-18/SEC1 family.</text>
</comment>
<organism evidence="3 4">
    <name type="scientific">Hesseltinella vesiculosa</name>
    <dbReference type="NCBI Taxonomy" id="101127"/>
    <lineage>
        <taxon>Eukaryota</taxon>
        <taxon>Fungi</taxon>
        <taxon>Fungi incertae sedis</taxon>
        <taxon>Mucoromycota</taxon>
        <taxon>Mucoromycotina</taxon>
        <taxon>Mucoromycetes</taxon>
        <taxon>Mucorales</taxon>
        <taxon>Cunninghamellaceae</taxon>
        <taxon>Hesseltinella</taxon>
    </lineage>
</organism>
<keyword evidence="4" id="KW-1185">Reference proteome</keyword>
<dbReference type="InterPro" id="IPR036045">
    <property type="entry name" value="Sec1-like_sf"/>
</dbReference>
<evidence type="ECO:0000313" key="4">
    <source>
        <dbReference type="Proteomes" id="UP000242146"/>
    </source>
</evidence>
<sequence>MYAAAHVHFINGLDNVVFDEFTRRLNAANASKYIQSLKEMYVDFMVREPNLFTLDDPSKFQRLFNQEISKDRAHIDRELDDMAKQLLCLCVTIGENPLIRYHRPLDVPGTINRNIPWHLAKLVQAELDNFCKVNPEFPPPRDPPLPRGTLIILDRTIDPASPFLHEFTYQAMLADLLPTEDTLSGVKYSYEYTQEDGTSKDTEIVLNEQDTVYTSIRHMHIANTTEQLIDDFNKFVEENKGSSGGQSSVRSLNDMKNVIANLPQFQEMKTKFSAHMAIASDCMSEFTKQNLEAIGLIEQDMACGETPDGHAPKHLVDELVPILDDPYTSQMIKTRLIMLWISTADKVDTEELELLLAHARLDQEYKDAIDNLSLLGVQLSKSASKFGKKSKKERKKQANIVNPNDVPFDLSRYVPVVKRVVEGHMNETIDQSLFPLLRMPEPENLKADASSARKQHHQLRVYKTQWHKKTIGTTTSKPPSGPPVIIFVAGGITWSEARSAYELAATFDREVYIGSTHILSPDSFVRSLGNLDKPLPPSKSMVPHYDGSSRTSAAASSTASPAHKKILKKW</sequence>
<evidence type="ECO:0000256" key="1">
    <source>
        <dbReference type="ARBA" id="ARBA00009884"/>
    </source>
</evidence>
<dbReference type="PIRSF" id="PIRSF005715">
    <property type="entry name" value="VPS45_Sec1"/>
    <property type="match status" value="1"/>
</dbReference>
<evidence type="ECO:0000313" key="3">
    <source>
        <dbReference type="EMBL" id="ORX52335.1"/>
    </source>
</evidence>
<dbReference type="PANTHER" id="PTHR11679">
    <property type="entry name" value="VESICLE PROTEIN SORTING-ASSOCIATED"/>
    <property type="match status" value="1"/>
</dbReference>
<dbReference type="InterPro" id="IPR043127">
    <property type="entry name" value="Sec-1-like_dom3a"/>
</dbReference>
<dbReference type="SUPFAM" id="SSF56815">
    <property type="entry name" value="Sec1/munc18-like (SM) proteins"/>
    <property type="match status" value="1"/>
</dbReference>
<dbReference type="Proteomes" id="UP000242146">
    <property type="component" value="Unassembled WGS sequence"/>
</dbReference>
<dbReference type="OrthoDB" id="2228at2759"/>
<dbReference type="Gene3D" id="3.90.830.10">
    <property type="entry name" value="Syntaxin Binding Protein 1, Chain A, domain 2"/>
    <property type="match status" value="1"/>
</dbReference>
<dbReference type="InterPro" id="IPR027482">
    <property type="entry name" value="Sec1-like_dom2"/>
</dbReference>
<reference evidence="3 4" key="1">
    <citation type="submission" date="2016-07" db="EMBL/GenBank/DDBJ databases">
        <title>Pervasive Adenine N6-methylation of Active Genes in Fungi.</title>
        <authorList>
            <consortium name="DOE Joint Genome Institute"/>
            <person name="Mondo S.J."/>
            <person name="Dannebaum R.O."/>
            <person name="Kuo R.C."/>
            <person name="Labutti K."/>
            <person name="Haridas S."/>
            <person name="Kuo A."/>
            <person name="Salamov A."/>
            <person name="Ahrendt S.R."/>
            <person name="Lipzen A."/>
            <person name="Sullivan W."/>
            <person name="Andreopoulos W.B."/>
            <person name="Clum A."/>
            <person name="Lindquist E."/>
            <person name="Daum C."/>
            <person name="Ramamoorthy G.K."/>
            <person name="Gryganskyi A."/>
            <person name="Culley D."/>
            <person name="Magnuson J.K."/>
            <person name="James T.Y."/>
            <person name="O'Malley M.A."/>
            <person name="Stajich J.E."/>
            <person name="Spatafora J.W."/>
            <person name="Visel A."/>
            <person name="Grigoriev I.V."/>
        </authorList>
    </citation>
    <scope>NUCLEOTIDE SEQUENCE [LARGE SCALE GENOMIC DNA]</scope>
    <source>
        <strain evidence="3 4">NRRL 3301</strain>
    </source>
</reference>
<dbReference type="InterPro" id="IPR001619">
    <property type="entry name" value="Sec1-like"/>
</dbReference>
<dbReference type="Gene3D" id="3.40.50.1910">
    <property type="match status" value="1"/>
</dbReference>
<dbReference type="GO" id="GO:0016192">
    <property type="term" value="P:vesicle-mediated transport"/>
    <property type="evidence" value="ECO:0007669"/>
    <property type="project" value="InterPro"/>
</dbReference>
<protein>
    <submittedName>
        <fullName evidence="3">Sec1-like protein</fullName>
    </submittedName>
</protein>
<proteinExistence type="inferred from homology"/>
<dbReference type="AlphaFoldDB" id="A0A1X2GF11"/>
<dbReference type="EMBL" id="MCGT01000018">
    <property type="protein sequence ID" value="ORX52335.1"/>
    <property type="molecule type" value="Genomic_DNA"/>
</dbReference>
<comment type="caution">
    <text evidence="3">The sequence shown here is derived from an EMBL/GenBank/DDBJ whole genome shotgun (WGS) entry which is preliminary data.</text>
</comment>
<feature type="compositionally biased region" description="Low complexity" evidence="2">
    <location>
        <begin position="548"/>
        <end position="561"/>
    </location>
</feature>
<dbReference type="Pfam" id="PF00995">
    <property type="entry name" value="Sec1"/>
    <property type="match status" value="1"/>
</dbReference>
<dbReference type="STRING" id="101127.A0A1X2GF11"/>